<dbReference type="AlphaFoldDB" id="K8F4V9"/>
<proteinExistence type="predicted"/>
<dbReference type="STRING" id="41875.K8F4V9"/>
<dbReference type="EMBL" id="FO082274">
    <property type="protein sequence ID" value="CCO16568.1"/>
    <property type="molecule type" value="Genomic_DNA"/>
</dbReference>
<dbReference type="KEGG" id="bpg:Bathy05g05150"/>
<accession>K8F4V9</accession>
<dbReference type="FunFam" id="3.90.79.10:FF:000019">
    <property type="entry name" value="Thiamin pyrophosphokinase, putative"/>
    <property type="match status" value="1"/>
</dbReference>
<dbReference type="InterPro" id="IPR031804">
    <property type="entry name" value="DUF4743"/>
</dbReference>
<name>K8F4V9_9CHLO</name>
<sequence>MSRLASLPRTLFANRVSRLSFAGKERNRVRRDRTMAFSPSAESLPSPSWKNDKSAAALVRGLREAVESCNDVTEEDLSSNKFIDLLVSGSHVGHVRPDFAEALVKHGKLEAADGYALFSKSEKGVVCFDSENRYASSEEKTRVVAEVFEKMRELSLIPGWRSEMFPVVSDEGDVCMNVERASASLLGIKAFGVHVNGYVNSNSSGNSESKVLLWVGTRSKDKQTFPGMLDHLSAGGLPAGMAPTICAVKELAEEAGVPEKYSEENVKSVSCVSYRMFYKECVKRDVLFCYDLELGESFVPKPVDGEVESFELLPLERVCEIIAFEPGRFKPNCVLVIIDFAIRKGIVTCDMPGFPELVKALRR</sequence>
<dbReference type="InterPro" id="IPR000086">
    <property type="entry name" value="NUDIX_hydrolase_dom"/>
</dbReference>
<dbReference type="InterPro" id="IPR015797">
    <property type="entry name" value="NUDIX_hydrolase-like_dom_sf"/>
</dbReference>
<dbReference type="GeneID" id="19016018"/>
<organism evidence="3 4">
    <name type="scientific">Bathycoccus prasinos</name>
    <dbReference type="NCBI Taxonomy" id="41875"/>
    <lineage>
        <taxon>Eukaryota</taxon>
        <taxon>Viridiplantae</taxon>
        <taxon>Chlorophyta</taxon>
        <taxon>Mamiellophyceae</taxon>
        <taxon>Mamiellales</taxon>
        <taxon>Bathycoccaceae</taxon>
        <taxon>Bathycoccus</taxon>
    </lineage>
</organism>
<evidence type="ECO:0000313" key="4">
    <source>
        <dbReference type="Proteomes" id="UP000198341"/>
    </source>
</evidence>
<comment type="function">
    <text evidence="1">Probably mediates the hydrolysis of some nucleoside diphosphate derivatives.</text>
</comment>
<feature type="domain" description="Nudix hydrolase" evidence="2">
    <location>
        <begin position="190"/>
        <end position="335"/>
    </location>
</feature>
<dbReference type="Pfam" id="PF00293">
    <property type="entry name" value="NUDIX"/>
    <property type="match status" value="1"/>
</dbReference>
<dbReference type="Proteomes" id="UP000198341">
    <property type="component" value="Chromosome 5"/>
</dbReference>
<dbReference type="SUPFAM" id="SSF55811">
    <property type="entry name" value="Nudix"/>
    <property type="match status" value="1"/>
</dbReference>
<dbReference type="Gene3D" id="3.90.79.10">
    <property type="entry name" value="Nucleoside Triphosphate Pyrophosphohydrolase"/>
    <property type="match status" value="1"/>
</dbReference>
<gene>
    <name evidence="3" type="ORF">Bathy05g05150</name>
</gene>
<dbReference type="OrthoDB" id="10261522at2759"/>
<evidence type="ECO:0000259" key="2">
    <source>
        <dbReference type="PROSITE" id="PS51462"/>
    </source>
</evidence>
<dbReference type="PANTHER" id="PTHR13622">
    <property type="entry name" value="THIAMIN PYROPHOSPHOKINASE"/>
    <property type="match status" value="1"/>
</dbReference>
<evidence type="ECO:0000256" key="1">
    <source>
        <dbReference type="ARBA" id="ARBA00003778"/>
    </source>
</evidence>
<dbReference type="RefSeq" id="XP_007513010.1">
    <property type="nucleotide sequence ID" value="XM_007512948.1"/>
</dbReference>
<keyword evidence="4" id="KW-1185">Reference proteome</keyword>
<reference evidence="3 4" key="1">
    <citation type="submission" date="2011-10" db="EMBL/GenBank/DDBJ databases">
        <authorList>
            <person name="Genoscope - CEA"/>
        </authorList>
    </citation>
    <scope>NUCLEOTIDE SEQUENCE [LARGE SCALE GENOMIC DNA]</scope>
    <source>
        <strain evidence="3 4">RCC 1105</strain>
    </source>
</reference>
<protein>
    <submittedName>
        <fullName evidence="3">Thiamin pyrophosphokinase-related protein</fullName>
    </submittedName>
</protein>
<dbReference type="CDD" id="cd03676">
    <property type="entry name" value="NUDIX_Tnr3_like"/>
    <property type="match status" value="1"/>
</dbReference>
<dbReference type="GO" id="GO:0044715">
    <property type="term" value="F:8-oxo-dGDP phosphatase activity"/>
    <property type="evidence" value="ECO:0007669"/>
    <property type="project" value="TreeGrafter"/>
</dbReference>
<dbReference type="eggNOG" id="KOG4313">
    <property type="taxonomic scope" value="Eukaryota"/>
</dbReference>
<dbReference type="PROSITE" id="PS51462">
    <property type="entry name" value="NUDIX"/>
    <property type="match status" value="1"/>
</dbReference>
<dbReference type="Pfam" id="PF15916">
    <property type="entry name" value="DUF4743"/>
    <property type="match status" value="1"/>
</dbReference>
<dbReference type="PANTHER" id="PTHR13622:SF8">
    <property type="entry name" value="THIAMIN PYROPHOSPHOKINASE 1"/>
    <property type="match status" value="1"/>
</dbReference>
<evidence type="ECO:0000313" key="3">
    <source>
        <dbReference type="EMBL" id="CCO16568.1"/>
    </source>
</evidence>